<dbReference type="InterPro" id="IPR007327">
    <property type="entry name" value="TPD52"/>
</dbReference>
<feature type="compositionally biased region" description="Basic and acidic residues" evidence="3">
    <location>
        <begin position="12"/>
        <end position="32"/>
    </location>
</feature>
<keyword evidence="2" id="KW-0175">Coiled coil</keyword>
<evidence type="ECO:0000256" key="1">
    <source>
        <dbReference type="ARBA" id="ARBA00005702"/>
    </source>
</evidence>
<accession>A0A2A2LMV0</accession>
<evidence type="ECO:0008006" key="6">
    <source>
        <dbReference type="Google" id="ProtNLM"/>
    </source>
</evidence>
<feature type="region of interest" description="Disordered" evidence="3">
    <location>
        <begin position="1"/>
        <end position="79"/>
    </location>
</feature>
<feature type="compositionally biased region" description="Polar residues" evidence="3">
    <location>
        <begin position="46"/>
        <end position="62"/>
    </location>
</feature>
<organism evidence="4 5">
    <name type="scientific">Diploscapter pachys</name>
    <dbReference type="NCBI Taxonomy" id="2018661"/>
    <lineage>
        <taxon>Eukaryota</taxon>
        <taxon>Metazoa</taxon>
        <taxon>Ecdysozoa</taxon>
        <taxon>Nematoda</taxon>
        <taxon>Chromadorea</taxon>
        <taxon>Rhabditida</taxon>
        <taxon>Rhabditina</taxon>
        <taxon>Rhabditomorpha</taxon>
        <taxon>Rhabditoidea</taxon>
        <taxon>Rhabditidae</taxon>
        <taxon>Diploscapter</taxon>
    </lineage>
</organism>
<evidence type="ECO:0000313" key="5">
    <source>
        <dbReference type="Proteomes" id="UP000218231"/>
    </source>
</evidence>
<evidence type="ECO:0000256" key="3">
    <source>
        <dbReference type="SAM" id="MobiDB-lite"/>
    </source>
</evidence>
<dbReference type="GO" id="GO:0005737">
    <property type="term" value="C:cytoplasm"/>
    <property type="evidence" value="ECO:0007669"/>
    <property type="project" value="TreeGrafter"/>
</dbReference>
<dbReference type="STRING" id="2018661.A0A2A2LMV0"/>
<evidence type="ECO:0000313" key="4">
    <source>
        <dbReference type="EMBL" id="PAV87556.1"/>
    </source>
</evidence>
<reference evidence="4 5" key="1">
    <citation type="journal article" date="2017" name="Curr. Biol.">
        <title>Genome architecture and evolution of a unichromosomal asexual nematode.</title>
        <authorList>
            <person name="Fradin H."/>
            <person name="Zegar C."/>
            <person name="Gutwein M."/>
            <person name="Lucas J."/>
            <person name="Kovtun M."/>
            <person name="Corcoran D."/>
            <person name="Baugh L.R."/>
            <person name="Kiontke K."/>
            <person name="Gunsalus K."/>
            <person name="Fitch D.H."/>
            <person name="Piano F."/>
        </authorList>
    </citation>
    <scope>NUCLEOTIDE SEQUENCE [LARGE SCALE GENOMIC DNA]</scope>
    <source>
        <strain evidence="4">PF1309</strain>
    </source>
</reference>
<comment type="caution">
    <text evidence="4">The sequence shown here is derived from an EMBL/GenBank/DDBJ whole genome shotgun (WGS) entry which is preliminary data.</text>
</comment>
<dbReference type="PANTHER" id="PTHR19307:SF14">
    <property type="entry name" value="TUMOR PROTEIN D52"/>
    <property type="match status" value="1"/>
</dbReference>
<evidence type="ECO:0000256" key="2">
    <source>
        <dbReference type="ARBA" id="ARBA00023054"/>
    </source>
</evidence>
<dbReference type="AlphaFoldDB" id="A0A2A2LMV0"/>
<dbReference type="EMBL" id="LIAE01006560">
    <property type="protein sequence ID" value="PAV87556.1"/>
    <property type="molecule type" value="Genomic_DNA"/>
</dbReference>
<dbReference type="OrthoDB" id="10000687at2759"/>
<protein>
    <recommendedName>
        <fullName evidence="6">Tumor protein D52</fullName>
    </recommendedName>
</protein>
<name>A0A2A2LMV0_9BILA</name>
<feature type="region of interest" description="Disordered" evidence="3">
    <location>
        <begin position="152"/>
        <end position="177"/>
    </location>
</feature>
<sequence>MAPKKHKPTQQKSEEGKKEMAKFTEQLAKDSDSDGDAVVIDKEEANPTSQTNQANLATNINPPRSDPDFPTADTNLSEAEKEVLREELLKTEDEITTLKQVLYHKTSEVAAAATDTVKEKWTGLRNSNLFKSFESKLGSAYNNARMAASTSIDHLAGAARGPSAATTPSEEHRSPPS</sequence>
<gene>
    <name evidence="4" type="ORF">WR25_00285</name>
</gene>
<dbReference type="PANTHER" id="PTHR19307">
    <property type="entry name" value="TUMOR PROTEIN D52"/>
    <property type="match status" value="1"/>
</dbReference>
<keyword evidence="5" id="KW-1185">Reference proteome</keyword>
<dbReference type="Proteomes" id="UP000218231">
    <property type="component" value="Unassembled WGS sequence"/>
</dbReference>
<proteinExistence type="inferred from homology"/>
<comment type="similarity">
    <text evidence="1">Belongs to the TPD52 family.</text>
</comment>